<evidence type="ECO:0000256" key="1">
    <source>
        <dbReference type="ARBA" id="ARBA00005199"/>
    </source>
</evidence>
<dbReference type="Gene3D" id="3.30.70.1020">
    <property type="entry name" value="Trehalose-6-phosphate phosphatase related protein, domain 2"/>
    <property type="match status" value="1"/>
</dbReference>
<dbReference type="EMBL" id="FNCS01000003">
    <property type="protein sequence ID" value="SDG50836.1"/>
    <property type="molecule type" value="Genomic_DNA"/>
</dbReference>
<evidence type="ECO:0000256" key="2">
    <source>
        <dbReference type="ARBA" id="ARBA00008770"/>
    </source>
</evidence>
<dbReference type="RefSeq" id="WP_090594389.1">
    <property type="nucleotide sequence ID" value="NZ_FNCS01000003.1"/>
</dbReference>
<dbReference type="GO" id="GO:0046872">
    <property type="term" value="F:metal ion binding"/>
    <property type="evidence" value="ECO:0007669"/>
    <property type="project" value="UniProtKB-KW"/>
</dbReference>
<dbReference type="UniPathway" id="UPA00299"/>
<dbReference type="GO" id="GO:0004805">
    <property type="term" value="F:trehalose-phosphatase activity"/>
    <property type="evidence" value="ECO:0007669"/>
    <property type="project" value="UniProtKB-EC"/>
</dbReference>
<evidence type="ECO:0000313" key="6">
    <source>
        <dbReference type="Proteomes" id="UP000199495"/>
    </source>
</evidence>
<accession>A0A1G7UTN2</accession>
<dbReference type="STRING" id="440168.SAMN04487974_103268"/>
<dbReference type="PANTHER" id="PTHR43768">
    <property type="entry name" value="TREHALOSE 6-PHOSPHATE PHOSPHATASE"/>
    <property type="match status" value="1"/>
</dbReference>
<dbReference type="Pfam" id="PF02358">
    <property type="entry name" value="Trehalose_PPase"/>
    <property type="match status" value="1"/>
</dbReference>
<gene>
    <name evidence="5" type="ORF">SAMN04487974_103268</name>
</gene>
<comment type="function">
    <text evidence="4">Removes the phosphate from trehalose 6-phosphate to produce free trehalose.</text>
</comment>
<dbReference type="Gene3D" id="3.40.50.1000">
    <property type="entry name" value="HAD superfamily/HAD-like"/>
    <property type="match status" value="1"/>
</dbReference>
<comment type="similarity">
    <text evidence="2 4">Belongs to the trehalose phosphatase family.</text>
</comment>
<comment type="catalytic activity">
    <reaction evidence="4">
        <text>alpha,alpha-trehalose 6-phosphate + H2O = alpha,alpha-trehalose + phosphate</text>
        <dbReference type="Rhea" id="RHEA:23420"/>
        <dbReference type="ChEBI" id="CHEBI:15377"/>
        <dbReference type="ChEBI" id="CHEBI:16551"/>
        <dbReference type="ChEBI" id="CHEBI:43474"/>
        <dbReference type="ChEBI" id="CHEBI:58429"/>
        <dbReference type="EC" id="3.1.3.12"/>
    </reaction>
</comment>
<dbReference type="NCBIfam" id="TIGR00685">
    <property type="entry name" value="T6PP"/>
    <property type="match status" value="1"/>
</dbReference>
<sequence>MPDNISAILSASAGPVAIFTDFDGTLVEIAPSPDAVIVPADLPQRLERLYGALDGALAVITGRTIADIEGFLPHQDFSVTGSHGAERRHDGEIEDPDPDHIAGARHIAKALTHHLGEEAGILIEPKPTGVAVHYRAAPEKRAEVERIVERAVAGVSGFHVIEGKKVVEARPVGTDKGEAIRALMTIVPFKGRTPVFIGDDVSDEDGFIAATDLGGFGIKVGQGETAARFNLAGTAEVHAYLDALAERIAARAANQPAQSQEESMVK</sequence>
<dbReference type="OrthoDB" id="9814913at2"/>
<dbReference type="PANTHER" id="PTHR43768:SF3">
    <property type="entry name" value="TREHALOSE 6-PHOSPHATE PHOSPHATASE"/>
    <property type="match status" value="1"/>
</dbReference>
<comment type="pathway">
    <text evidence="1 4">Glycan biosynthesis; trehalose biosynthesis.</text>
</comment>
<dbReference type="GO" id="GO:0005992">
    <property type="term" value="P:trehalose biosynthetic process"/>
    <property type="evidence" value="ECO:0007669"/>
    <property type="project" value="UniProtKB-UniPathway"/>
</dbReference>
<dbReference type="SUPFAM" id="SSF56784">
    <property type="entry name" value="HAD-like"/>
    <property type="match status" value="1"/>
</dbReference>
<dbReference type="InterPro" id="IPR006379">
    <property type="entry name" value="HAD-SF_hydro_IIB"/>
</dbReference>
<dbReference type="EC" id="3.1.3.12" evidence="4"/>
<dbReference type="NCBIfam" id="TIGR01484">
    <property type="entry name" value="HAD-SF-IIB"/>
    <property type="match status" value="1"/>
</dbReference>
<evidence type="ECO:0000256" key="3">
    <source>
        <dbReference type="ARBA" id="ARBA00022801"/>
    </source>
</evidence>
<dbReference type="Proteomes" id="UP000199495">
    <property type="component" value="Unassembled WGS sequence"/>
</dbReference>
<dbReference type="InterPro" id="IPR044651">
    <property type="entry name" value="OTSB-like"/>
</dbReference>
<protein>
    <recommendedName>
        <fullName evidence="4">Trehalose 6-phosphate phosphatase</fullName>
        <ecNumber evidence="4">3.1.3.12</ecNumber>
    </recommendedName>
</protein>
<dbReference type="InterPro" id="IPR003337">
    <property type="entry name" value="Trehalose_PPase"/>
</dbReference>
<dbReference type="InterPro" id="IPR023214">
    <property type="entry name" value="HAD_sf"/>
</dbReference>
<keyword evidence="4" id="KW-0479">Metal-binding</keyword>
<keyword evidence="3 4" id="KW-0378">Hydrolase</keyword>
<dbReference type="AlphaFoldDB" id="A0A1G7UTN2"/>
<reference evidence="5 6" key="1">
    <citation type="submission" date="2016-10" db="EMBL/GenBank/DDBJ databases">
        <authorList>
            <person name="de Groot N.N."/>
        </authorList>
    </citation>
    <scope>NUCLEOTIDE SEQUENCE [LARGE SCALE GENOMIC DNA]</scope>
    <source>
        <strain evidence="5 6">CGMCC 1.10267</strain>
    </source>
</reference>
<dbReference type="CDD" id="cd01627">
    <property type="entry name" value="HAD_TPP"/>
    <property type="match status" value="1"/>
</dbReference>
<keyword evidence="4" id="KW-0460">Magnesium</keyword>
<name>A0A1G7UTN2_9HYPH</name>
<evidence type="ECO:0000313" key="5">
    <source>
        <dbReference type="EMBL" id="SDG50836.1"/>
    </source>
</evidence>
<proteinExistence type="inferred from homology"/>
<comment type="cofactor">
    <cofactor evidence="4">
        <name>Mg(2+)</name>
        <dbReference type="ChEBI" id="CHEBI:18420"/>
    </cofactor>
</comment>
<keyword evidence="6" id="KW-1185">Reference proteome</keyword>
<dbReference type="InterPro" id="IPR036412">
    <property type="entry name" value="HAD-like_sf"/>
</dbReference>
<evidence type="ECO:0000256" key="4">
    <source>
        <dbReference type="RuleBase" id="RU361117"/>
    </source>
</evidence>
<organism evidence="5 6">
    <name type="scientific">Pelagibacterium luteolum</name>
    <dbReference type="NCBI Taxonomy" id="440168"/>
    <lineage>
        <taxon>Bacteria</taxon>
        <taxon>Pseudomonadati</taxon>
        <taxon>Pseudomonadota</taxon>
        <taxon>Alphaproteobacteria</taxon>
        <taxon>Hyphomicrobiales</taxon>
        <taxon>Devosiaceae</taxon>
        <taxon>Pelagibacterium</taxon>
    </lineage>
</organism>